<dbReference type="PROSITE" id="PS00639">
    <property type="entry name" value="THIOL_PROTEASE_HIS"/>
    <property type="match status" value="1"/>
</dbReference>
<dbReference type="GeneID" id="7017483"/>
<dbReference type="GO" id="GO:0006508">
    <property type="term" value="P:proteolysis"/>
    <property type="evidence" value="ECO:0007669"/>
    <property type="project" value="UniProtKB-KW"/>
</dbReference>
<dbReference type="STRING" id="523850.TON_1814"/>
<feature type="domain" description="PEGA" evidence="2">
    <location>
        <begin position="709"/>
        <end position="773"/>
    </location>
</feature>
<gene>
    <name evidence="3" type="ordered locus">TON_1814</name>
</gene>
<dbReference type="PATRIC" id="fig|523850.10.peg.1829"/>
<dbReference type="EMBL" id="CP000855">
    <property type="protein sequence ID" value="ACJ17304.1"/>
    <property type="molecule type" value="Genomic_DNA"/>
</dbReference>
<sequence length="988" mass="108608">MKKLHAILILAVLTFSLFFVNAAPGTPETTGNGSTPAQKYSLGALYVSPEEYARVTGFEPKQLTPQKYLELIKNAPGYPGRTNSLRKALKNLAYPNAFSLDSLPAKVVNGLYLPPVGSQGAVGSCVGWASTYYTWTYMINWFRGNPTPSTDGEIMNPIFTYNLINDGTDSGSYMLDAMNLISTIGAVPLNMFPLFVYGPYGDPDNYAWLWPNDTQWLSAPYNRGVDGMASPIGYPWDIYMLDLTNSTQFNYLKGLLAYGYIAYTGINVYGEFYGFNSTNNIYALNQNRGNYEGGHAVTIVGYDDTKQTPDGQGAFLLLNSWGEDWGDKGYFWLTYQAAQDPNHEISQGYAFVMVPKYPQPYQPKVLAGFKINHPLRGEIIGGVWNQESSGIEIGIGNPDSPTWSRRYLNFYMGYRATPQDLANYQAHPFPNSTIFLDVTDAIEAASAIADSSVVPVYIKVRDKYQDGVTGNLEYFEVRIPVLNRTIWTGVNSQIPEGSDLVVSLDIPLADYISPTPSDMDTLAQSWLYVRTKSLVDVNYAKLVLTNLGKDRGIEWYQVGQPQAIEGTDWIVTVLDISIIDQRAIITVKNAATGVESDPIVLEKSVPVYLYQVNGSLQYGTTYPGRADLVLTLVDTFIGINNNPYATIQAVTDRETETYWMWGGQNDFKVNATGLEPGNYTYQVLLNLTNGNEIKLPERRVTLLGEPVATLKILSRPSNASVYIDGNYRGMTPLTLEIPAGNHTIALARTGYETYTTTVTLGFQESRVIDVVLTPSGDYALFPIGDYPSSVGNASRLFFVFNNLGTPDAFSTALYVSPTVSSGANVRRTARLASTFDLGEVSPGDTVVSVGGPLVNPITARYDNVSMVHMEIFGGTITIVTPQGNVTWTAPKPWWNVTQGYFVIQSFADRSLNATVFTIYGTDADSTAAGTYYFLTKIYPNIESYRNVQYIVGLWQDTEPGADIPLPGADQGDTSGFSAGDSITIVFMG</sequence>
<dbReference type="KEGG" id="ton:TON_1814"/>
<evidence type="ECO:0000259" key="2">
    <source>
        <dbReference type="Pfam" id="PF08308"/>
    </source>
</evidence>
<dbReference type="InterPro" id="IPR025660">
    <property type="entry name" value="Pept_his_AS"/>
</dbReference>
<dbReference type="PANTHER" id="PTHR36194:SF1">
    <property type="entry name" value="S-LAYER-LIKE PROTEIN"/>
    <property type="match status" value="1"/>
</dbReference>
<dbReference type="RefSeq" id="WP_012572776.1">
    <property type="nucleotide sequence ID" value="NC_011529.1"/>
</dbReference>
<organism evidence="3 4">
    <name type="scientific">Thermococcus onnurineus (strain NA1)</name>
    <dbReference type="NCBI Taxonomy" id="523850"/>
    <lineage>
        <taxon>Archaea</taxon>
        <taxon>Methanobacteriati</taxon>
        <taxon>Methanobacteriota</taxon>
        <taxon>Thermococci</taxon>
        <taxon>Thermococcales</taxon>
        <taxon>Thermococcaceae</taxon>
        <taxon>Thermococcus</taxon>
    </lineage>
</organism>
<dbReference type="Proteomes" id="UP000002727">
    <property type="component" value="Chromosome"/>
</dbReference>
<keyword evidence="4" id="KW-1185">Reference proteome</keyword>
<dbReference type="Pfam" id="PF00112">
    <property type="entry name" value="Peptidase_C1"/>
    <property type="match status" value="1"/>
</dbReference>
<dbReference type="GO" id="GO:0008234">
    <property type="term" value="F:cysteine-type peptidase activity"/>
    <property type="evidence" value="ECO:0007669"/>
    <property type="project" value="InterPro"/>
</dbReference>
<dbReference type="InterPro" id="IPR000668">
    <property type="entry name" value="Peptidase_C1A_C"/>
</dbReference>
<feature type="domain" description="Peptidase C1A papain C-terminal" evidence="1">
    <location>
        <begin position="266"/>
        <end position="337"/>
    </location>
</feature>
<keyword evidence="3" id="KW-0645">Protease</keyword>
<dbReference type="eggNOG" id="arCOG03610">
    <property type="taxonomic scope" value="Archaea"/>
</dbReference>
<dbReference type="AlphaFoldDB" id="B6YVI0"/>
<accession>B6YVI0</accession>
<evidence type="ECO:0000313" key="4">
    <source>
        <dbReference type="Proteomes" id="UP000002727"/>
    </source>
</evidence>
<keyword evidence="3" id="KW-0378">Hydrolase</keyword>
<dbReference type="SUPFAM" id="SSF54001">
    <property type="entry name" value="Cysteine proteinases"/>
    <property type="match status" value="1"/>
</dbReference>
<name>B6YVI0_THEON</name>
<dbReference type="Gene3D" id="3.90.70.10">
    <property type="entry name" value="Cysteine proteinases"/>
    <property type="match status" value="1"/>
</dbReference>
<proteinExistence type="predicted"/>
<dbReference type="CDD" id="cd02619">
    <property type="entry name" value="Peptidase_C1"/>
    <property type="match status" value="1"/>
</dbReference>
<protein>
    <submittedName>
        <fullName evidence="3">Hypothetical thiol protease</fullName>
    </submittedName>
</protein>
<dbReference type="Pfam" id="PF08308">
    <property type="entry name" value="PEGA"/>
    <property type="match status" value="1"/>
</dbReference>
<dbReference type="OrthoDB" id="102638at2157"/>
<dbReference type="InterPro" id="IPR038765">
    <property type="entry name" value="Papain-like_cys_pep_sf"/>
</dbReference>
<dbReference type="PANTHER" id="PTHR36194">
    <property type="entry name" value="S-LAYER-LIKE PROTEIN"/>
    <property type="match status" value="1"/>
</dbReference>
<evidence type="ECO:0000313" key="3">
    <source>
        <dbReference type="EMBL" id="ACJ17304.1"/>
    </source>
</evidence>
<evidence type="ECO:0000259" key="1">
    <source>
        <dbReference type="Pfam" id="PF00112"/>
    </source>
</evidence>
<dbReference type="eggNOG" id="arCOG03264">
    <property type="taxonomic scope" value="Archaea"/>
</dbReference>
<dbReference type="HOGENOM" id="CLU_282805_0_0_2"/>
<reference evidence="3 4" key="1">
    <citation type="journal article" date="2008" name="J. Bacteriol.">
        <title>The complete genome sequence of Thermococcus onnurineus NA1 reveals a mixed heterotrophic and carboxydotrophic metabolism.</title>
        <authorList>
            <person name="Lee H.S."/>
            <person name="Kang S.G."/>
            <person name="Bae S.S."/>
            <person name="Lim J.K."/>
            <person name="Cho Y."/>
            <person name="Kim Y.J."/>
            <person name="Jeon J.H."/>
            <person name="Cha S.S."/>
            <person name="Kwon K.K."/>
            <person name="Kim H.T."/>
            <person name="Park C.J."/>
            <person name="Lee H.W."/>
            <person name="Kim S.I."/>
            <person name="Chun J."/>
            <person name="Colwell R.R."/>
            <person name="Kim S.J."/>
            <person name="Lee J.H."/>
        </authorList>
    </citation>
    <scope>NUCLEOTIDE SEQUENCE [LARGE SCALE GENOMIC DNA]</scope>
    <source>
        <strain evidence="3 4">NA1</strain>
    </source>
</reference>
<dbReference type="InterPro" id="IPR013229">
    <property type="entry name" value="PEGA"/>
</dbReference>